<evidence type="ECO:0000259" key="1">
    <source>
        <dbReference type="Pfam" id="PF07826"/>
    </source>
</evidence>
<dbReference type="SUPFAM" id="SSF75569">
    <property type="entry name" value="Archaeal IMP cyclohydrolase PurO"/>
    <property type="match status" value="1"/>
</dbReference>
<reference evidence="2" key="2">
    <citation type="journal article" date="2021" name="PeerJ">
        <title>Extensive microbial diversity within the chicken gut microbiome revealed by metagenomics and culture.</title>
        <authorList>
            <person name="Gilroy R."/>
            <person name="Ravi A."/>
            <person name="Getino M."/>
            <person name="Pursley I."/>
            <person name="Horton D.L."/>
            <person name="Alikhan N.F."/>
            <person name="Baker D."/>
            <person name="Gharbi K."/>
            <person name="Hall N."/>
            <person name="Watson M."/>
            <person name="Adriaenssens E.M."/>
            <person name="Foster-Nyarko E."/>
            <person name="Jarju S."/>
            <person name="Secka A."/>
            <person name="Antonio M."/>
            <person name="Oren A."/>
            <person name="Chaudhuri R.R."/>
            <person name="La Ragione R."/>
            <person name="Hildebrand F."/>
            <person name="Pallen M.J."/>
        </authorList>
    </citation>
    <scope>NUCLEOTIDE SEQUENCE</scope>
    <source>
        <strain evidence="2">ChiBcec16-1751</strain>
    </source>
</reference>
<dbReference type="GO" id="GO:0006188">
    <property type="term" value="P:IMP biosynthetic process"/>
    <property type="evidence" value="ECO:0007669"/>
    <property type="project" value="InterPro"/>
</dbReference>
<name>A0A9D1F9Z7_9FIRM</name>
<dbReference type="Proteomes" id="UP000886741">
    <property type="component" value="Unassembled WGS sequence"/>
</dbReference>
<gene>
    <name evidence="2" type="ORF">IAA83_07185</name>
</gene>
<dbReference type="Pfam" id="PF07826">
    <property type="entry name" value="IMP_cyclohyd"/>
    <property type="match status" value="1"/>
</dbReference>
<evidence type="ECO:0000313" key="3">
    <source>
        <dbReference type="Proteomes" id="UP000886741"/>
    </source>
</evidence>
<accession>A0A9D1F9Z7</accession>
<protein>
    <submittedName>
        <fullName evidence="2">IMP cyclohydrolase</fullName>
    </submittedName>
</protein>
<dbReference type="GO" id="GO:0003937">
    <property type="term" value="F:IMP cyclohydrolase activity"/>
    <property type="evidence" value="ECO:0007669"/>
    <property type="project" value="InterPro"/>
</dbReference>
<dbReference type="InterPro" id="IPR036795">
    <property type="entry name" value="IMP_cyclohydrolase-like_sf"/>
</dbReference>
<dbReference type="AlphaFoldDB" id="A0A9D1F9Z7"/>
<sequence>MNQNLFELLRANPYPGRGIVLGMKSLPGASAAVMAYWIMGRSANSRNRIFSLTDDGIRTEAYDPSKVEDPSLIIYHPVRLVGNRTIVTNGDQTDTIRDYLLEGKTFADALRTREFEPDEPNFTPRISGLVERNGFYALSILKASPNRCPMRQFFEYVAEGDAGHFISTYQGDGNPLPSFAGEPIRVSIDAPDADTFAKELWDALNEENRISLFVRYTDLRNGFAQTRIINKFGESFSVDTKEPIWK</sequence>
<feature type="domain" description="Inosine monophosphate cyclohydrolase-like" evidence="1">
    <location>
        <begin position="14"/>
        <end position="218"/>
    </location>
</feature>
<reference evidence="2" key="1">
    <citation type="submission" date="2020-10" db="EMBL/GenBank/DDBJ databases">
        <authorList>
            <person name="Gilroy R."/>
        </authorList>
    </citation>
    <scope>NUCLEOTIDE SEQUENCE</scope>
    <source>
        <strain evidence="2">ChiBcec16-1751</strain>
    </source>
</reference>
<dbReference type="InterPro" id="IPR020600">
    <property type="entry name" value="IMP_cyclohydrolase-like"/>
</dbReference>
<organism evidence="2 3">
    <name type="scientific">Candidatus Avoscillospira avistercoris</name>
    <dbReference type="NCBI Taxonomy" id="2840707"/>
    <lineage>
        <taxon>Bacteria</taxon>
        <taxon>Bacillati</taxon>
        <taxon>Bacillota</taxon>
        <taxon>Clostridia</taxon>
        <taxon>Eubacteriales</taxon>
        <taxon>Oscillospiraceae</taxon>
        <taxon>Oscillospiraceae incertae sedis</taxon>
        <taxon>Candidatus Avoscillospira</taxon>
    </lineage>
</organism>
<dbReference type="Gene3D" id="3.60.20.20">
    <property type="entry name" value="Inosine monophosphate cyclohydrolase-like"/>
    <property type="match status" value="1"/>
</dbReference>
<proteinExistence type="predicted"/>
<evidence type="ECO:0000313" key="2">
    <source>
        <dbReference type="EMBL" id="HIS65135.1"/>
    </source>
</evidence>
<comment type="caution">
    <text evidence="2">The sequence shown here is derived from an EMBL/GenBank/DDBJ whole genome shotgun (WGS) entry which is preliminary data.</text>
</comment>
<dbReference type="EMBL" id="DVJJ01000110">
    <property type="protein sequence ID" value="HIS65135.1"/>
    <property type="molecule type" value="Genomic_DNA"/>
</dbReference>